<evidence type="ECO:0000259" key="2">
    <source>
        <dbReference type="Pfam" id="PF21743"/>
    </source>
</evidence>
<feature type="domain" description="PTM/DIR17-like Tudor" evidence="2">
    <location>
        <begin position="63"/>
        <end position="110"/>
    </location>
</feature>
<sequence length="162" mass="18464">MDNKNDEDFTEFPSTDVFEIPGEPAIVVNGLPPLSSTDANLIPCPITNSKPRPLAGFGAWLQGREVRKLFGDQFFNGRVSEFDQEMEWFRVLYEDGDCEDLEWHELMEVLVPLDINIPLRTLTMKIIKKRQKSLKKSAKIKVRSRKNSSYDDKGKEKLSGGS</sequence>
<keyword evidence="4" id="KW-1185">Reference proteome</keyword>
<dbReference type="STRING" id="429701.A0A2G9HC13"/>
<dbReference type="Proteomes" id="UP000231279">
    <property type="component" value="Unassembled WGS sequence"/>
</dbReference>
<feature type="region of interest" description="Disordered" evidence="1">
    <location>
        <begin position="135"/>
        <end position="162"/>
    </location>
</feature>
<accession>A0A2G9HC13</accession>
<organism evidence="3 4">
    <name type="scientific">Handroanthus impetiginosus</name>
    <dbReference type="NCBI Taxonomy" id="429701"/>
    <lineage>
        <taxon>Eukaryota</taxon>
        <taxon>Viridiplantae</taxon>
        <taxon>Streptophyta</taxon>
        <taxon>Embryophyta</taxon>
        <taxon>Tracheophyta</taxon>
        <taxon>Spermatophyta</taxon>
        <taxon>Magnoliopsida</taxon>
        <taxon>eudicotyledons</taxon>
        <taxon>Gunneridae</taxon>
        <taxon>Pentapetalae</taxon>
        <taxon>asterids</taxon>
        <taxon>lamiids</taxon>
        <taxon>Lamiales</taxon>
        <taxon>Bignoniaceae</taxon>
        <taxon>Crescentiina</taxon>
        <taxon>Tabebuia alliance</taxon>
        <taxon>Handroanthus</taxon>
    </lineage>
</organism>
<dbReference type="InterPro" id="IPR047365">
    <property type="entry name" value="Tudor_AtPTM-like"/>
</dbReference>
<dbReference type="PANTHER" id="PTHR37384:SF1">
    <property type="entry name" value="OS01G0835600 PROTEIN"/>
    <property type="match status" value="1"/>
</dbReference>
<evidence type="ECO:0000313" key="4">
    <source>
        <dbReference type="Proteomes" id="UP000231279"/>
    </source>
</evidence>
<gene>
    <name evidence="3" type="ORF">CDL12_12364</name>
</gene>
<evidence type="ECO:0000256" key="1">
    <source>
        <dbReference type="SAM" id="MobiDB-lite"/>
    </source>
</evidence>
<evidence type="ECO:0000313" key="3">
    <source>
        <dbReference type="EMBL" id="PIN15003.1"/>
    </source>
</evidence>
<dbReference type="PANTHER" id="PTHR37384">
    <property type="entry name" value="OS01G0835600 PROTEIN"/>
    <property type="match status" value="1"/>
</dbReference>
<dbReference type="EMBL" id="NKXS01002171">
    <property type="protein sequence ID" value="PIN15003.1"/>
    <property type="molecule type" value="Genomic_DNA"/>
</dbReference>
<feature type="compositionally biased region" description="Basic residues" evidence="1">
    <location>
        <begin position="135"/>
        <end position="146"/>
    </location>
</feature>
<reference evidence="4" key="1">
    <citation type="journal article" date="2018" name="Gigascience">
        <title>Genome assembly of the Pink Ipe (Handroanthus impetiginosus, Bignoniaceae), a highly valued, ecologically keystone Neotropical timber forest tree.</title>
        <authorList>
            <person name="Silva-Junior O.B."/>
            <person name="Grattapaglia D."/>
            <person name="Novaes E."/>
            <person name="Collevatti R.G."/>
        </authorList>
    </citation>
    <scope>NUCLEOTIDE SEQUENCE [LARGE SCALE GENOMIC DNA]</scope>
    <source>
        <strain evidence="4">cv. UFG-1</strain>
    </source>
</reference>
<proteinExistence type="predicted"/>
<name>A0A2G9HC13_9LAMI</name>
<dbReference type="CDD" id="cd20401">
    <property type="entry name" value="Tudor_AtPTM-like"/>
    <property type="match status" value="1"/>
</dbReference>
<dbReference type="Pfam" id="PF21743">
    <property type="entry name" value="PTM_DIR17_Tudor"/>
    <property type="match status" value="1"/>
</dbReference>
<protein>
    <recommendedName>
        <fullName evidence="2">PTM/DIR17-like Tudor domain-containing protein</fullName>
    </recommendedName>
</protein>
<comment type="caution">
    <text evidence="3">The sequence shown here is derived from an EMBL/GenBank/DDBJ whole genome shotgun (WGS) entry which is preliminary data.</text>
</comment>
<dbReference type="AlphaFoldDB" id="A0A2G9HC13"/>
<feature type="compositionally biased region" description="Basic and acidic residues" evidence="1">
    <location>
        <begin position="148"/>
        <end position="162"/>
    </location>
</feature>
<dbReference type="OrthoDB" id="168165at2759"/>